<dbReference type="EMBL" id="BARS01027585">
    <property type="protein sequence ID" value="GAF99866.1"/>
    <property type="molecule type" value="Genomic_DNA"/>
</dbReference>
<reference evidence="1" key="1">
    <citation type="journal article" date="2014" name="Front. Microbiol.">
        <title>High frequency of phylogenetically diverse reductive dehalogenase-homologous genes in deep subseafloor sedimentary metagenomes.</title>
        <authorList>
            <person name="Kawai M."/>
            <person name="Futagami T."/>
            <person name="Toyoda A."/>
            <person name="Takaki Y."/>
            <person name="Nishi S."/>
            <person name="Hori S."/>
            <person name="Arai W."/>
            <person name="Tsubouchi T."/>
            <person name="Morono Y."/>
            <person name="Uchiyama I."/>
            <person name="Ito T."/>
            <person name="Fujiyama A."/>
            <person name="Inagaki F."/>
            <person name="Takami H."/>
        </authorList>
    </citation>
    <scope>NUCLEOTIDE SEQUENCE</scope>
    <source>
        <strain evidence="1">Expedition CK06-06</strain>
    </source>
</reference>
<feature type="non-terminal residue" evidence="1">
    <location>
        <position position="265"/>
    </location>
</feature>
<dbReference type="AlphaFoldDB" id="X0UKQ6"/>
<organism evidence="1">
    <name type="scientific">marine sediment metagenome</name>
    <dbReference type="NCBI Taxonomy" id="412755"/>
    <lineage>
        <taxon>unclassified sequences</taxon>
        <taxon>metagenomes</taxon>
        <taxon>ecological metagenomes</taxon>
    </lineage>
</organism>
<comment type="caution">
    <text evidence="1">The sequence shown here is derived from an EMBL/GenBank/DDBJ whole genome shotgun (WGS) entry which is preliminary data.</text>
</comment>
<proteinExistence type="predicted"/>
<accession>X0UKQ6</accession>
<feature type="non-terminal residue" evidence="1">
    <location>
        <position position="1"/>
    </location>
</feature>
<name>X0UKQ6_9ZZZZ</name>
<protein>
    <submittedName>
        <fullName evidence="1">Uncharacterized protein</fullName>
    </submittedName>
</protein>
<sequence>ADAYLVVSKNNQTILDVIAFDFAIVEPILSIYAYYDYTRTSKAYGQRRIQGSITINATKPGYLIELINNGKAPVIPDTNVSSAKIQEIANQAAIYNETIRESGNTVATEIWGDAPWAEGGVAQNLRPAMGTLNKVGPINSSGTDLILVYILGDTRRYYRLIDVDLSILKHEFDLSGKPVLEMYQFEATDIDMNLTMHGITKTEQSVVDETAEEADKTNEEIPEASTEEAVAGAKLVNTDITKPIDLNAVPQDQRETVAKQRMRYI</sequence>
<gene>
    <name evidence="1" type="ORF">S01H1_43305</name>
</gene>
<evidence type="ECO:0000313" key="1">
    <source>
        <dbReference type="EMBL" id="GAF99866.1"/>
    </source>
</evidence>